<keyword evidence="4" id="KW-1185">Reference proteome</keyword>
<name>A0A4R0KFA9_9ACTN</name>
<evidence type="ECO:0000256" key="1">
    <source>
        <dbReference type="SAM" id="MobiDB-lite"/>
    </source>
</evidence>
<evidence type="ECO:0000313" key="3">
    <source>
        <dbReference type="EMBL" id="TCC58669.1"/>
    </source>
</evidence>
<feature type="region of interest" description="Disordered" evidence="1">
    <location>
        <begin position="79"/>
        <end position="110"/>
    </location>
</feature>
<protein>
    <recommendedName>
        <fullName evidence="2">DUF7674 domain-containing protein</fullName>
    </recommendedName>
</protein>
<comment type="caution">
    <text evidence="3">The sequence shown here is derived from an EMBL/GenBank/DDBJ whole genome shotgun (WGS) entry which is preliminary data.</text>
</comment>
<sequence length="110" mass="11920">MAALSPLQPKLRAHVEKYGSALPHTFMDDVTDEAVRLFRAGQVEAILPLLDFLESEFGADEYIDNVIALSFVDSLPGPGEPGADIETSLPPKLRGELERHRHWSAPGAGG</sequence>
<evidence type="ECO:0000313" key="4">
    <source>
        <dbReference type="Proteomes" id="UP000291144"/>
    </source>
</evidence>
<dbReference type="InterPro" id="IPR056091">
    <property type="entry name" value="DUF7674"/>
</dbReference>
<dbReference type="OrthoDB" id="8410617at2"/>
<dbReference type="RefSeq" id="WP_131360825.1">
    <property type="nucleotide sequence ID" value="NZ_SJKB01000008.1"/>
</dbReference>
<reference evidence="3 4" key="1">
    <citation type="submission" date="2019-02" db="EMBL/GenBank/DDBJ databases">
        <title>Kribbella capetownensis sp. nov. and Kribbella speibonae sp. nov., isolated from soil.</title>
        <authorList>
            <person name="Curtis S.M."/>
            <person name="Norton I."/>
            <person name="Everest G.J."/>
            <person name="Meyers P.R."/>
        </authorList>
    </citation>
    <scope>NUCLEOTIDE SEQUENCE [LARGE SCALE GENOMIC DNA]</scope>
    <source>
        <strain evidence="3 4">NRRL B-24813</strain>
    </source>
</reference>
<dbReference type="AlphaFoldDB" id="A0A4R0KFA9"/>
<gene>
    <name evidence="3" type="ORF">E0H73_25460</name>
</gene>
<accession>A0A4R0KFA9</accession>
<proteinExistence type="predicted"/>
<feature type="domain" description="DUF7674" evidence="2">
    <location>
        <begin position="7"/>
        <end position="103"/>
    </location>
</feature>
<dbReference type="Pfam" id="PF24722">
    <property type="entry name" value="DUF7674"/>
    <property type="match status" value="1"/>
</dbReference>
<dbReference type="Proteomes" id="UP000291144">
    <property type="component" value="Unassembled WGS sequence"/>
</dbReference>
<evidence type="ECO:0000259" key="2">
    <source>
        <dbReference type="Pfam" id="PF24722"/>
    </source>
</evidence>
<organism evidence="3 4">
    <name type="scientific">Kribbella pittospori</name>
    <dbReference type="NCBI Taxonomy" id="722689"/>
    <lineage>
        <taxon>Bacteria</taxon>
        <taxon>Bacillati</taxon>
        <taxon>Actinomycetota</taxon>
        <taxon>Actinomycetes</taxon>
        <taxon>Propionibacteriales</taxon>
        <taxon>Kribbellaceae</taxon>
        <taxon>Kribbella</taxon>
    </lineage>
</organism>
<dbReference type="EMBL" id="SJKB01000008">
    <property type="protein sequence ID" value="TCC58669.1"/>
    <property type="molecule type" value="Genomic_DNA"/>
</dbReference>